<comment type="subcellular location">
    <subcellularLocation>
        <location evidence="1">Membrane</location>
    </subcellularLocation>
</comment>
<dbReference type="InterPro" id="IPR044839">
    <property type="entry name" value="NDR1-like"/>
</dbReference>
<dbReference type="GO" id="GO:0005886">
    <property type="term" value="C:plasma membrane"/>
    <property type="evidence" value="ECO:0007669"/>
    <property type="project" value="TreeGrafter"/>
</dbReference>
<accession>A0A835BLW8</accession>
<dbReference type="Proteomes" id="UP000636709">
    <property type="component" value="Unassembled WGS sequence"/>
</dbReference>
<gene>
    <name evidence="4" type="ORF">HU200_033812</name>
</gene>
<evidence type="ECO:0000313" key="5">
    <source>
        <dbReference type="Proteomes" id="UP000636709"/>
    </source>
</evidence>
<keyword evidence="2 3" id="KW-0472">Membrane</keyword>
<organism evidence="4 5">
    <name type="scientific">Digitaria exilis</name>
    <dbReference type="NCBI Taxonomy" id="1010633"/>
    <lineage>
        <taxon>Eukaryota</taxon>
        <taxon>Viridiplantae</taxon>
        <taxon>Streptophyta</taxon>
        <taxon>Embryophyta</taxon>
        <taxon>Tracheophyta</taxon>
        <taxon>Spermatophyta</taxon>
        <taxon>Magnoliopsida</taxon>
        <taxon>Liliopsida</taxon>
        <taxon>Poales</taxon>
        <taxon>Poaceae</taxon>
        <taxon>PACMAD clade</taxon>
        <taxon>Panicoideae</taxon>
        <taxon>Panicodae</taxon>
        <taxon>Paniceae</taxon>
        <taxon>Anthephorinae</taxon>
        <taxon>Digitaria</taxon>
    </lineage>
</organism>
<keyword evidence="3" id="KW-1133">Transmembrane helix</keyword>
<reference evidence="4" key="1">
    <citation type="submission" date="2020-07" db="EMBL/GenBank/DDBJ databases">
        <title>Genome sequence and genetic diversity analysis of an under-domesticated orphan crop, white fonio (Digitaria exilis).</title>
        <authorList>
            <person name="Bennetzen J.L."/>
            <person name="Chen S."/>
            <person name="Ma X."/>
            <person name="Wang X."/>
            <person name="Yssel A.E.J."/>
            <person name="Chaluvadi S.R."/>
            <person name="Johnson M."/>
            <person name="Gangashetty P."/>
            <person name="Hamidou F."/>
            <person name="Sanogo M.D."/>
            <person name="Zwaenepoel A."/>
            <person name="Wallace J."/>
            <person name="Van De Peer Y."/>
            <person name="Van Deynze A."/>
        </authorList>
    </citation>
    <scope>NUCLEOTIDE SEQUENCE</scope>
    <source>
        <tissue evidence="4">Leaves</tissue>
    </source>
</reference>
<evidence type="ECO:0000256" key="2">
    <source>
        <dbReference type="ARBA" id="ARBA00023136"/>
    </source>
</evidence>
<evidence type="ECO:0008006" key="6">
    <source>
        <dbReference type="Google" id="ProtNLM"/>
    </source>
</evidence>
<proteinExistence type="predicted"/>
<evidence type="ECO:0000256" key="1">
    <source>
        <dbReference type="ARBA" id="ARBA00004370"/>
    </source>
</evidence>
<keyword evidence="3" id="KW-0812">Transmembrane</keyword>
<comment type="caution">
    <text evidence="4">The sequence shown here is derived from an EMBL/GenBank/DDBJ whole genome shotgun (WGS) entry which is preliminary data.</text>
</comment>
<dbReference type="AlphaFoldDB" id="A0A835BLW8"/>
<evidence type="ECO:0000256" key="3">
    <source>
        <dbReference type="SAM" id="Phobius"/>
    </source>
</evidence>
<dbReference type="OrthoDB" id="690586at2759"/>
<name>A0A835BLW8_9POAL</name>
<feature type="transmembrane region" description="Helical" evidence="3">
    <location>
        <begin position="49"/>
        <end position="74"/>
    </location>
</feature>
<evidence type="ECO:0000313" key="4">
    <source>
        <dbReference type="EMBL" id="KAF8701150.1"/>
    </source>
</evidence>
<dbReference type="EMBL" id="JACEFO010001822">
    <property type="protein sequence ID" value="KAF8701150.1"/>
    <property type="molecule type" value="Genomic_DNA"/>
</dbReference>
<sequence length="252" mass="26774">MDDDDGVSVGDFCGDVCGDVCGDLIVVCCCGAVCGDDDSHSHSKRHHTWAAVACCCCLLLVVLLALLVAAYAFVVPVRVTAYDAALGRLSLVAAAPTPTVTPTINGTGGATAAAAISYDIAVAVDVRNRNWWMAVWRRGPLDAELRFRGRTFARARLAGAAERDKIRAMRRETYQLAAAAKGAPVELGPDGVAELAWESKAGVFELELAVSGEVHYEAHPRRRAIRVVCPLRLSPSTATAPAAFHRVHCAYV</sequence>
<keyword evidence="5" id="KW-1185">Reference proteome</keyword>
<dbReference type="GO" id="GO:0098542">
    <property type="term" value="P:defense response to other organism"/>
    <property type="evidence" value="ECO:0007669"/>
    <property type="project" value="InterPro"/>
</dbReference>
<dbReference type="PANTHER" id="PTHR31234:SF10">
    <property type="entry name" value="HARPIN-INDUCED PROTEIN 1 CONTAINING PROTEIN, EXPRESSED"/>
    <property type="match status" value="1"/>
</dbReference>
<dbReference type="PANTHER" id="PTHR31234">
    <property type="entry name" value="LATE EMBRYOGENESIS ABUNDANT (LEA) HYDROXYPROLINE-RICH GLYCOPROTEIN FAMILY"/>
    <property type="match status" value="1"/>
</dbReference>
<protein>
    <recommendedName>
        <fullName evidence="6">Late embryogenesis abundant protein LEA-2 subgroup domain-containing protein</fullName>
    </recommendedName>
</protein>